<gene>
    <name evidence="1" type="ORF">PV06_10464</name>
</gene>
<protein>
    <submittedName>
        <fullName evidence="1">Uncharacterized protein</fullName>
    </submittedName>
</protein>
<dbReference type="EMBL" id="KN847344">
    <property type="protein sequence ID" value="KIW37423.1"/>
    <property type="molecule type" value="Genomic_DNA"/>
</dbReference>
<dbReference type="VEuPathDB" id="FungiDB:PV06_10464"/>
<dbReference type="Proteomes" id="UP000053342">
    <property type="component" value="Unassembled WGS sequence"/>
</dbReference>
<evidence type="ECO:0000313" key="1">
    <source>
        <dbReference type="EMBL" id="KIW37423.1"/>
    </source>
</evidence>
<keyword evidence="2" id="KW-1185">Reference proteome</keyword>
<organism evidence="1 2">
    <name type="scientific">Exophiala oligosperma</name>
    <dbReference type="NCBI Taxonomy" id="215243"/>
    <lineage>
        <taxon>Eukaryota</taxon>
        <taxon>Fungi</taxon>
        <taxon>Dikarya</taxon>
        <taxon>Ascomycota</taxon>
        <taxon>Pezizomycotina</taxon>
        <taxon>Eurotiomycetes</taxon>
        <taxon>Chaetothyriomycetidae</taxon>
        <taxon>Chaetothyriales</taxon>
        <taxon>Herpotrichiellaceae</taxon>
        <taxon>Exophiala</taxon>
    </lineage>
</organism>
<dbReference type="GeneID" id="27362538"/>
<sequence length="107" mass="12449">MTSLRLRHPFRSKQVLSSNTDEYWFGIAFFSFDGSEHHPCGENVRQTFSQNIFVVPYWQKFERRITTVYITRGLQGSACLPCISFYSISTDRSTSCVISQQSYKSTR</sequence>
<dbReference type="HOGENOM" id="CLU_2210049_0_0_1"/>
<name>A0A0D2D279_9EURO</name>
<evidence type="ECO:0000313" key="2">
    <source>
        <dbReference type="Proteomes" id="UP000053342"/>
    </source>
</evidence>
<reference evidence="1 2" key="1">
    <citation type="submission" date="2015-01" db="EMBL/GenBank/DDBJ databases">
        <title>The Genome Sequence of Exophiala oligosperma CBS72588.</title>
        <authorList>
            <consortium name="The Broad Institute Genomics Platform"/>
            <person name="Cuomo C."/>
            <person name="de Hoog S."/>
            <person name="Gorbushina A."/>
            <person name="Stielow B."/>
            <person name="Teixiera M."/>
            <person name="Abouelleil A."/>
            <person name="Chapman S.B."/>
            <person name="Priest M."/>
            <person name="Young S.K."/>
            <person name="Wortman J."/>
            <person name="Nusbaum C."/>
            <person name="Birren B."/>
        </authorList>
    </citation>
    <scope>NUCLEOTIDE SEQUENCE [LARGE SCALE GENOMIC DNA]</scope>
    <source>
        <strain evidence="1 2">CBS 72588</strain>
    </source>
</reference>
<proteinExistence type="predicted"/>
<dbReference type="AlphaFoldDB" id="A0A0D2D279"/>
<accession>A0A0D2D279</accession>
<dbReference type="RefSeq" id="XP_016257639.1">
    <property type="nucleotide sequence ID" value="XM_016412019.1"/>
</dbReference>